<feature type="compositionally biased region" description="Low complexity" evidence="11">
    <location>
        <begin position="255"/>
        <end position="265"/>
    </location>
</feature>
<keyword evidence="6" id="KW-0769">Symport</keyword>
<evidence type="ECO:0000256" key="4">
    <source>
        <dbReference type="ARBA" id="ARBA00022692"/>
    </source>
</evidence>
<evidence type="ECO:0000256" key="2">
    <source>
        <dbReference type="ARBA" id="ARBA00006855"/>
    </source>
</evidence>
<comment type="similarity">
    <text evidence="2">Belongs to the cystinosin family.</text>
</comment>
<dbReference type="PANTHER" id="PTHR13131:SF5">
    <property type="entry name" value="CYSTINOSIN"/>
    <property type="match status" value="1"/>
</dbReference>
<keyword evidence="4 12" id="KW-0812">Transmembrane</keyword>
<comment type="subcellular location">
    <subcellularLocation>
        <location evidence="1">Lysosome membrane</location>
        <topology evidence="1">Multi-pass membrane protein</topology>
    </subcellularLocation>
</comment>
<dbReference type="FunFam" id="1.20.1280.290:FF:000016">
    <property type="entry name" value="Cystinosin homolog"/>
    <property type="match status" value="1"/>
</dbReference>
<dbReference type="OrthoDB" id="75720at2759"/>
<dbReference type="AlphaFoldDB" id="A0A167J3I5"/>
<dbReference type="STRING" id="1330018.A0A167J3I5"/>
<comment type="catalytic activity">
    <reaction evidence="10">
        <text>L-cystine(out) + H(+)(out) = L-cystine(in) + H(+)(in)</text>
        <dbReference type="Rhea" id="RHEA:66172"/>
        <dbReference type="ChEBI" id="CHEBI:15378"/>
        <dbReference type="ChEBI" id="CHEBI:35491"/>
    </reaction>
    <physiologicalReaction direction="left-to-right" evidence="10">
        <dbReference type="Rhea" id="RHEA:66173"/>
    </physiologicalReaction>
</comment>
<dbReference type="GO" id="GO:0015184">
    <property type="term" value="F:L-cystine transmembrane transporter activity"/>
    <property type="evidence" value="ECO:0007669"/>
    <property type="project" value="TreeGrafter"/>
</dbReference>
<accession>A0A167J3I5</accession>
<proteinExistence type="inferred from homology"/>
<evidence type="ECO:0000256" key="8">
    <source>
        <dbReference type="ARBA" id="ARBA00023136"/>
    </source>
</evidence>
<sequence length="277" mass="30932">MASPLEVLSSVIGWTYFFLWSISFYAQVLLNFRRKRVDGLSLDFAWLNSYGHGSYAVFTSAMFFSSAVRRQYRERNGGHDSSVRANDVAFAVHVRCAWLRSCSFNVLSQRAPGQRLSNFNRVLLAAVTVFCLLDLTLVASAKEQVLPFLYHLSYFKLYVSIAKYVPQAWLNYQRKSTVGWSIVNILLDFSGGILSLAQLFLDSWLASDWTGVTGNPVKFGLSFLSILFDVLFILQHYVLYRHARESLKPDAEAAAPAGAGAAADETPGDEQTPLLVG</sequence>
<feature type="transmembrane region" description="Helical" evidence="12">
    <location>
        <begin position="50"/>
        <end position="68"/>
    </location>
</feature>
<dbReference type="GO" id="GO:0000324">
    <property type="term" value="C:fungal-type vacuole"/>
    <property type="evidence" value="ECO:0007669"/>
    <property type="project" value="TreeGrafter"/>
</dbReference>
<gene>
    <name evidence="13" type="ORF">CALVIDRAFT_583390</name>
</gene>
<evidence type="ECO:0008006" key="15">
    <source>
        <dbReference type="Google" id="ProtNLM"/>
    </source>
</evidence>
<evidence type="ECO:0000256" key="12">
    <source>
        <dbReference type="SAM" id="Phobius"/>
    </source>
</evidence>
<protein>
    <recommendedName>
        <fullName evidence="15">Cystinosin</fullName>
    </recommendedName>
</protein>
<dbReference type="NCBIfam" id="TIGR00951">
    <property type="entry name" value="2A43"/>
    <property type="match status" value="1"/>
</dbReference>
<feature type="transmembrane region" description="Helical" evidence="12">
    <location>
        <begin position="148"/>
        <end position="166"/>
    </location>
</feature>
<dbReference type="EMBL" id="KV417303">
    <property type="protein sequence ID" value="KZO93217.1"/>
    <property type="molecule type" value="Genomic_DNA"/>
</dbReference>
<feature type="transmembrane region" description="Helical" evidence="12">
    <location>
        <begin position="7"/>
        <end position="30"/>
    </location>
</feature>
<dbReference type="Pfam" id="PF04193">
    <property type="entry name" value="PQ-loop"/>
    <property type="match status" value="2"/>
</dbReference>
<dbReference type="Gene3D" id="1.20.1280.290">
    <property type="match status" value="2"/>
</dbReference>
<evidence type="ECO:0000313" key="14">
    <source>
        <dbReference type="Proteomes" id="UP000076738"/>
    </source>
</evidence>
<evidence type="ECO:0000256" key="6">
    <source>
        <dbReference type="ARBA" id="ARBA00022847"/>
    </source>
</evidence>
<evidence type="ECO:0000256" key="9">
    <source>
        <dbReference type="ARBA" id="ARBA00023228"/>
    </source>
</evidence>
<dbReference type="SMART" id="SM00679">
    <property type="entry name" value="CTNS"/>
    <property type="match status" value="2"/>
</dbReference>
<evidence type="ECO:0000256" key="5">
    <source>
        <dbReference type="ARBA" id="ARBA00022737"/>
    </source>
</evidence>
<keyword evidence="14" id="KW-1185">Reference proteome</keyword>
<evidence type="ECO:0000256" key="3">
    <source>
        <dbReference type="ARBA" id="ARBA00022448"/>
    </source>
</evidence>
<feature type="transmembrane region" description="Helical" evidence="12">
    <location>
        <begin position="178"/>
        <end position="201"/>
    </location>
</feature>
<reference evidence="13 14" key="1">
    <citation type="journal article" date="2016" name="Mol. Biol. Evol.">
        <title>Comparative Genomics of Early-Diverging Mushroom-Forming Fungi Provides Insights into the Origins of Lignocellulose Decay Capabilities.</title>
        <authorList>
            <person name="Nagy L.G."/>
            <person name="Riley R."/>
            <person name="Tritt A."/>
            <person name="Adam C."/>
            <person name="Daum C."/>
            <person name="Floudas D."/>
            <person name="Sun H."/>
            <person name="Yadav J.S."/>
            <person name="Pangilinan J."/>
            <person name="Larsson K.H."/>
            <person name="Matsuura K."/>
            <person name="Barry K."/>
            <person name="Labutti K."/>
            <person name="Kuo R."/>
            <person name="Ohm R.A."/>
            <person name="Bhattacharya S.S."/>
            <person name="Shirouzu T."/>
            <person name="Yoshinaga Y."/>
            <person name="Martin F.M."/>
            <person name="Grigoriev I.V."/>
            <person name="Hibbett D.S."/>
        </authorList>
    </citation>
    <scope>NUCLEOTIDE SEQUENCE [LARGE SCALE GENOMIC DNA]</scope>
    <source>
        <strain evidence="13 14">TUFC12733</strain>
    </source>
</reference>
<evidence type="ECO:0000256" key="11">
    <source>
        <dbReference type="SAM" id="MobiDB-lite"/>
    </source>
</evidence>
<dbReference type="PANTHER" id="PTHR13131">
    <property type="entry name" value="CYSTINOSIN"/>
    <property type="match status" value="1"/>
</dbReference>
<keyword evidence="8 12" id="KW-0472">Membrane</keyword>
<feature type="transmembrane region" description="Helical" evidence="12">
    <location>
        <begin position="122"/>
        <end position="142"/>
    </location>
</feature>
<organism evidence="13 14">
    <name type="scientific">Calocera viscosa (strain TUFC12733)</name>
    <dbReference type="NCBI Taxonomy" id="1330018"/>
    <lineage>
        <taxon>Eukaryota</taxon>
        <taxon>Fungi</taxon>
        <taxon>Dikarya</taxon>
        <taxon>Basidiomycota</taxon>
        <taxon>Agaricomycotina</taxon>
        <taxon>Dacrymycetes</taxon>
        <taxon>Dacrymycetales</taxon>
        <taxon>Dacrymycetaceae</taxon>
        <taxon>Calocera</taxon>
    </lineage>
</organism>
<dbReference type="GO" id="GO:0015293">
    <property type="term" value="F:symporter activity"/>
    <property type="evidence" value="ECO:0007669"/>
    <property type="project" value="UniProtKB-KW"/>
</dbReference>
<evidence type="ECO:0000256" key="7">
    <source>
        <dbReference type="ARBA" id="ARBA00022989"/>
    </source>
</evidence>
<keyword evidence="9" id="KW-0458">Lysosome</keyword>
<keyword evidence="7 12" id="KW-1133">Transmembrane helix</keyword>
<name>A0A167J3I5_CALVF</name>
<evidence type="ECO:0000313" key="13">
    <source>
        <dbReference type="EMBL" id="KZO93217.1"/>
    </source>
</evidence>
<dbReference type="Proteomes" id="UP000076738">
    <property type="component" value="Unassembled WGS sequence"/>
</dbReference>
<feature type="region of interest" description="Disordered" evidence="11">
    <location>
        <begin position="255"/>
        <end position="277"/>
    </location>
</feature>
<keyword evidence="5" id="KW-0677">Repeat</keyword>
<keyword evidence="3" id="KW-0813">Transport</keyword>
<evidence type="ECO:0000256" key="10">
    <source>
        <dbReference type="ARBA" id="ARBA00048473"/>
    </source>
</evidence>
<dbReference type="InterPro" id="IPR006603">
    <property type="entry name" value="PQ-loop_rpt"/>
</dbReference>
<dbReference type="GO" id="GO:0005774">
    <property type="term" value="C:vacuolar membrane"/>
    <property type="evidence" value="ECO:0007669"/>
    <property type="project" value="TreeGrafter"/>
</dbReference>
<dbReference type="InterPro" id="IPR005282">
    <property type="entry name" value="LC_transporter"/>
</dbReference>
<evidence type="ECO:0000256" key="1">
    <source>
        <dbReference type="ARBA" id="ARBA00004155"/>
    </source>
</evidence>
<feature type="transmembrane region" description="Helical" evidence="12">
    <location>
        <begin position="221"/>
        <end position="240"/>
    </location>
</feature>